<feature type="transmembrane region" description="Helical" evidence="6">
    <location>
        <begin position="284"/>
        <end position="306"/>
    </location>
</feature>
<dbReference type="Pfam" id="PF07690">
    <property type="entry name" value="MFS_1"/>
    <property type="match status" value="1"/>
</dbReference>
<keyword evidence="2" id="KW-1003">Cell membrane</keyword>
<keyword evidence="3 6" id="KW-0812">Transmembrane</keyword>
<evidence type="ECO:0000256" key="5">
    <source>
        <dbReference type="ARBA" id="ARBA00023136"/>
    </source>
</evidence>
<dbReference type="CDD" id="cd06174">
    <property type="entry name" value="MFS"/>
    <property type="match status" value="1"/>
</dbReference>
<proteinExistence type="predicted"/>
<dbReference type="PANTHER" id="PTHR43124">
    <property type="entry name" value="PURINE EFFLUX PUMP PBUE"/>
    <property type="match status" value="1"/>
</dbReference>
<feature type="transmembrane region" description="Helical" evidence="6">
    <location>
        <begin position="318"/>
        <end position="338"/>
    </location>
</feature>
<feature type="transmembrane region" description="Helical" evidence="6">
    <location>
        <begin position="350"/>
        <end position="368"/>
    </location>
</feature>
<dbReference type="EMBL" id="JBHLVZ010000002">
    <property type="protein sequence ID" value="MFC0384604.1"/>
    <property type="molecule type" value="Genomic_DNA"/>
</dbReference>
<evidence type="ECO:0000256" key="2">
    <source>
        <dbReference type="ARBA" id="ARBA00022475"/>
    </source>
</evidence>
<dbReference type="Gene3D" id="1.20.1250.20">
    <property type="entry name" value="MFS general substrate transporter like domains"/>
    <property type="match status" value="1"/>
</dbReference>
<evidence type="ECO:0000313" key="9">
    <source>
        <dbReference type="Proteomes" id="UP001589789"/>
    </source>
</evidence>
<dbReference type="InterPro" id="IPR050189">
    <property type="entry name" value="MFS_Efflux_Transporters"/>
</dbReference>
<feature type="transmembrane region" description="Helical" evidence="6">
    <location>
        <begin position="138"/>
        <end position="159"/>
    </location>
</feature>
<evidence type="ECO:0000256" key="4">
    <source>
        <dbReference type="ARBA" id="ARBA00022989"/>
    </source>
</evidence>
<sequence>MPDHARETSLAFAAPLVALAMGHVLSNMVRTLPAITADVLGADLGVTAQVLASLTGAFNMSFALAQVPIGVSLDRFGVRRVSLCLLAIAALGAALAAVAGGAIGFLLAQVVLGLGCAGMLICPITLAAKSLPPSRFGLWSGLIQTIGNCGMLLSASPLALLVDHAGWRAGYWTSAGTSLLVLGLVALLVHDRPSTDRSRSLGQEAGEVLRIAVSRPLRGAAILALGSFAAVLGVRGLWGGPWLMEVKFLSRVEAGNVLLLATTALVVGPLLWGIADRRIGHRRALLLFGHLGAAAALALVVMGGPGGPFGALPSAWDAAMLLVFGLLIAVQPLIFAIARSSVPTEQTGKAMSAVNLAFFGGAAVLQAASGPVVAQGGIGAGLLFFALATAAATILFFWLTPRAT</sequence>
<dbReference type="InterPro" id="IPR020846">
    <property type="entry name" value="MFS_dom"/>
</dbReference>
<evidence type="ECO:0000256" key="1">
    <source>
        <dbReference type="ARBA" id="ARBA00004651"/>
    </source>
</evidence>
<dbReference type="RefSeq" id="WP_377048669.1">
    <property type="nucleotide sequence ID" value="NZ_JBHLVZ010000002.1"/>
</dbReference>
<dbReference type="Proteomes" id="UP001589789">
    <property type="component" value="Unassembled WGS sequence"/>
</dbReference>
<feature type="transmembrane region" description="Helical" evidence="6">
    <location>
        <begin position="50"/>
        <end position="69"/>
    </location>
</feature>
<feature type="transmembrane region" description="Helical" evidence="6">
    <location>
        <begin position="171"/>
        <end position="189"/>
    </location>
</feature>
<comment type="subcellular location">
    <subcellularLocation>
        <location evidence="1">Cell membrane</location>
        <topology evidence="1">Multi-pass membrane protein</topology>
    </subcellularLocation>
</comment>
<evidence type="ECO:0000256" key="3">
    <source>
        <dbReference type="ARBA" id="ARBA00022692"/>
    </source>
</evidence>
<keyword evidence="4 6" id="KW-1133">Transmembrane helix</keyword>
<comment type="caution">
    <text evidence="8">The sequence shown here is derived from an EMBL/GenBank/DDBJ whole genome shotgun (WGS) entry which is preliminary data.</text>
</comment>
<feature type="transmembrane region" description="Helical" evidence="6">
    <location>
        <begin position="258"/>
        <end position="275"/>
    </location>
</feature>
<keyword evidence="5 6" id="KW-0472">Membrane</keyword>
<dbReference type="InterPro" id="IPR011701">
    <property type="entry name" value="MFS"/>
</dbReference>
<dbReference type="PANTHER" id="PTHR43124:SF3">
    <property type="entry name" value="CHLORAMPHENICOL EFFLUX PUMP RV0191"/>
    <property type="match status" value="1"/>
</dbReference>
<protein>
    <submittedName>
        <fullName evidence="8">MFS transporter</fullName>
    </submittedName>
</protein>
<reference evidence="8 9" key="1">
    <citation type="submission" date="2024-09" db="EMBL/GenBank/DDBJ databases">
        <authorList>
            <person name="Sun Q."/>
            <person name="Mori K."/>
        </authorList>
    </citation>
    <scope>NUCLEOTIDE SEQUENCE [LARGE SCALE GENOMIC DNA]</scope>
    <source>
        <strain evidence="8 9">CCM 7468</strain>
    </source>
</reference>
<feature type="transmembrane region" description="Helical" evidence="6">
    <location>
        <begin position="106"/>
        <end position="126"/>
    </location>
</feature>
<organism evidence="8 9">
    <name type="scientific">Muricoccus vinaceus</name>
    <dbReference type="NCBI Taxonomy" id="424704"/>
    <lineage>
        <taxon>Bacteria</taxon>
        <taxon>Pseudomonadati</taxon>
        <taxon>Pseudomonadota</taxon>
        <taxon>Alphaproteobacteria</taxon>
        <taxon>Acetobacterales</taxon>
        <taxon>Roseomonadaceae</taxon>
        <taxon>Muricoccus</taxon>
    </lineage>
</organism>
<feature type="transmembrane region" description="Helical" evidence="6">
    <location>
        <begin position="380"/>
        <end position="399"/>
    </location>
</feature>
<gene>
    <name evidence="8" type="ORF">ACFFIC_03450</name>
</gene>
<name>A0ABV6ILV7_9PROT</name>
<dbReference type="SUPFAM" id="SSF103473">
    <property type="entry name" value="MFS general substrate transporter"/>
    <property type="match status" value="1"/>
</dbReference>
<evidence type="ECO:0000313" key="8">
    <source>
        <dbReference type="EMBL" id="MFC0384604.1"/>
    </source>
</evidence>
<evidence type="ECO:0000259" key="7">
    <source>
        <dbReference type="PROSITE" id="PS50850"/>
    </source>
</evidence>
<evidence type="ECO:0000256" key="6">
    <source>
        <dbReference type="SAM" id="Phobius"/>
    </source>
</evidence>
<accession>A0ABV6ILV7</accession>
<dbReference type="InterPro" id="IPR036259">
    <property type="entry name" value="MFS_trans_sf"/>
</dbReference>
<feature type="transmembrane region" description="Helical" evidence="6">
    <location>
        <begin position="220"/>
        <end position="238"/>
    </location>
</feature>
<feature type="transmembrane region" description="Helical" evidence="6">
    <location>
        <begin position="81"/>
        <end position="100"/>
    </location>
</feature>
<dbReference type="PROSITE" id="PS50850">
    <property type="entry name" value="MFS"/>
    <property type="match status" value="1"/>
</dbReference>
<keyword evidence="9" id="KW-1185">Reference proteome</keyword>
<feature type="domain" description="Major facilitator superfamily (MFS) profile" evidence="7">
    <location>
        <begin position="15"/>
        <end position="404"/>
    </location>
</feature>